<gene>
    <name evidence="1" type="ORF">CD178_00449</name>
</gene>
<accession>A0A347W8S5</accession>
<evidence type="ECO:0000313" key="1">
    <source>
        <dbReference type="EMBL" id="AXY21268.1"/>
    </source>
</evidence>
<evidence type="ECO:0000313" key="2">
    <source>
        <dbReference type="Proteomes" id="UP000264120"/>
    </source>
</evidence>
<dbReference type="AlphaFoldDB" id="A0A347W8S5"/>
<dbReference type="EMBL" id="CP023036">
    <property type="protein sequence ID" value="AXY21268.1"/>
    <property type="molecule type" value="Genomic_DNA"/>
</dbReference>
<name>A0A347W8S5_9PROT</name>
<dbReference type="KEGG" id="ksc:CD178_00449"/>
<keyword evidence="2" id="KW-1185">Reference proteome</keyword>
<protein>
    <submittedName>
        <fullName evidence="1">Uncharacterized protein</fullName>
    </submittedName>
</protein>
<sequence>MLSFPFHQAAATDGVNTACGRVEAGYRTETSVKGPVGATVPVMACIDVLRGRDDGPRRLRIFVAGRQVISSDDIARGPSDGGIMGDPFQGVILSHGSVVVKNYGGSAWRWNETWRLTIRQGQWIIAGWDEDYWHAGSGNDGLHVSVNALTGTVREDGTPFNDNAVEPPPPVIHKICLLPRQWRTPSIMQAAAIGTSSWECDARLGTRAN</sequence>
<reference evidence="1 2" key="1">
    <citation type="submission" date="2017-08" db="EMBL/GenBank/DDBJ databases">
        <title>Complete genome sequence of Gluconacetobacter saccharivorans CV1 isolated from Fermented Vinegar.</title>
        <authorList>
            <person name="Kim S.-Y."/>
        </authorList>
    </citation>
    <scope>NUCLEOTIDE SEQUENCE [LARGE SCALE GENOMIC DNA]</scope>
    <source>
        <strain evidence="1 2">CV1</strain>
    </source>
</reference>
<proteinExistence type="predicted"/>
<organism evidence="1 2">
    <name type="scientific">Komagataeibacter saccharivorans</name>
    <dbReference type="NCBI Taxonomy" id="265959"/>
    <lineage>
        <taxon>Bacteria</taxon>
        <taxon>Pseudomonadati</taxon>
        <taxon>Pseudomonadota</taxon>
        <taxon>Alphaproteobacteria</taxon>
        <taxon>Acetobacterales</taxon>
        <taxon>Acetobacteraceae</taxon>
        <taxon>Komagataeibacter</taxon>
    </lineage>
</organism>
<dbReference type="Proteomes" id="UP000264120">
    <property type="component" value="Chromosome"/>
</dbReference>